<dbReference type="AlphaFoldDB" id="A0A8J2U3K1"/>
<feature type="chain" id="PRO_5035251894" evidence="4">
    <location>
        <begin position="38"/>
        <end position="740"/>
    </location>
</feature>
<dbReference type="SUPFAM" id="SSF51445">
    <property type="entry name" value="(Trans)glycosidases"/>
    <property type="match status" value="1"/>
</dbReference>
<dbReference type="InterPro" id="IPR013783">
    <property type="entry name" value="Ig-like_fold"/>
</dbReference>
<organism evidence="6 7">
    <name type="scientific">Neiella marina</name>
    <dbReference type="NCBI Taxonomy" id="508461"/>
    <lineage>
        <taxon>Bacteria</taxon>
        <taxon>Pseudomonadati</taxon>
        <taxon>Pseudomonadota</taxon>
        <taxon>Gammaproteobacteria</taxon>
        <taxon>Alteromonadales</taxon>
        <taxon>Echinimonadaceae</taxon>
        <taxon>Neiella</taxon>
    </lineage>
</organism>
<dbReference type="Gene3D" id="3.20.20.300">
    <property type="entry name" value="Glycoside hydrolase, family 3, N-terminal domain"/>
    <property type="match status" value="1"/>
</dbReference>
<gene>
    <name evidence="6" type="ORF">GCM10011369_11720</name>
</gene>
<dbReference type="Gene3D" id="2.60.40.10">
    <property type="entry name" value="Immunoglobulins"/>
    <property type="match status" value="1"/>
</dbReference>
<dbReference type="Pfam" id="PF00933">
    <property type="entry name" value="Glyco_hydro_3"/>
    <property type="match status" value="1"/>
</dbReference>
<evidence type="ECO:0000256" key="4">
    <source>
        <dbReference type="SAM" id="SignalP"/>
    </source>
</evidence>
<dbReference type="InterPro" id="IPR001764">
    <property type="entry name" value="Glyco_hydro_3_N"/>
</dbReference>
<dbReference type="EMBL" id="BMDX01000004">
    <property type="protein sequence ID" value="GGA71602.1"/>
    <property type="molecule type" value="Genomic_DNA"/>
</dbReference>
<keyword evidence="2 4" id="KW-0732">Signal</keyword>
<accession>A0A8J2U3K1</accession>
<comment type="caution">
    <text evidence="6">The sequence shown here is derived from an EMBL/GenBank/DDBJ whole genome shotgun (WGS) entry which is preliminary data.</text>
</comment>
<sequence length="740" mass="80590">MSVVSNLSQKISQRLVPVCVAAVSGFTLMALANPVVAQEDAWRDQSLSFEQRSAALIDAMTLDEKISQLSDESPAIERLGIVKYNWWNEALHGVARNGIATVFPQIIGLAATFDPELSFRMADAISTEARAKFNISQAMGNREKYTGLTFWSPNVNIFRDPRWGRGQETFGESPLLTSLMADAFVRGIQGDDPRYLKATAAAKHFGVHSGPEALRHSFDAKPTAKDLHETYLPAFAHLVTESKVAGVMCAYNAVYGEPACSSDLLLNELLKQQWQFDGYVVSDCGALYDIHHGHKAVKTPEQAAAAALNGGVSLNCGFTYNAALKQAVEQGLVLENTIDERLQELYRLRFKLGLFDTAESNPYNQIPADVINSPEHVALAKEVAAKSIVLLKNNNHVLPLAKDIKVPYVTGPFAASSDVLMANYYGISGNMVTILEGIANKVSMGSALNYRMGALPFNDNKNPKNWAPFVAKTADAVIAVVGISADMEGEEVDAIASAHKGDRIDLQLPQNQINYVKQLADNKKGPLVLVVASGSPVALGELYDLADAIVQVWYPGEQGGNAVADVLFGDANPSGHLPLTFPKSVAQLPPYDDYRMQGRTYKFMTKEPLFPFGFGLSYSAFEYRNLAIEQDDSAYRVSFELRNSSQRDGSDVAQLYLAPVDPKAQEALFELKAFKRLDVAAGQRVQHEFVIAKSALTRVDGNGKSVPLQGKYQLFVANALPSERSAKLGAAAPLTQVIEF</sequence>
<name>A0A8J2U3K1_9GAMM</name>
<keyword evidence="3 6" id="KW-0378">Hydrolase</keyword>
<evidence type="ECO:0000313" key="7">
    <source>
        <dbReference type="Proteomes" id="UP000619743"/>
    </source>
</evidence>
<dbReference type="SMART" id="SM01217">
    <property type="entry name" value="Fn3_like"/>
    <property type="match status" value="1"/>
</dbReference>
<dbReference type="InterPro" id="IPR044993">
    <property type="entry name" value="BXL"/>
</dbReference>
<evidence type="ECO:0000256" key="2">
    <source>
        <dbReference type="ARBA" id="ARBA00022729"/>
    </source>
</evidence>
<dbReference type="InterPro" id="IPR002772">
    <property type="entry name" value="Glyco_hydro_3_C"/>
</dbReference>
<dbReference type="Gene3D" id="3.40.50.1700">
    <property type="entry name" value="Glycoside hydrolase family 3 C-terminal domain"/>
    <property type="match status" value="1"/>
</dbReference>
<dbReference type="InterPro" id="IPR036881">
    <property type="entry name" value="Glyco_hydro_3_C_sf"/>
</dbReference>
<dbReference type="GO" id="GO:0009044">
    <property type="term" value="F:xylan 1,4-beta-xylosidase activity"/>
    <property type="evidence" value="ECO:0007669"/>
    <property type="project" value="InterPro"/>
</dbReference>
<protein>
    <submittedName>
        <fullName evidence="6">Glycosyl hydrolase</fullName>
    </submittedName>
</protein>
<dbReference type="SUPFAM" id="SSF52279">
    <property type="entry name" value="Beta-D-glucan exohydrolase, C-terminal domain"/>
    <property type="match status" value="1"/>
</dbReference>
<feature type="domain" description="Fibronectin type III-like" evidence="5">
    <location>
        <begin position="651"/>
        <end position="720"/>
    </location>
</feature>
<dbReference type="GO" id="GO:0045493">
    <property type="term" value="P:xylan catabolic process"/>
    <property type="evidence" value="ECO:0007669"/>
    <property type="project" value="InterPro"/>
</dbReference>
<keyword evidence="7" id="KW-1185">Reference proteome</keyword>
<dbReference type="Proteomes" id="UP000619743">
    <property type="component" value="Unassembled WGS sequence"/>
</dbReference>
<dbReference type="InterPro" id="IPR017853">
    <property type="entry name" value="GH"/>
</dbReference>
<reference evidence="7" key="1">
    <citation type="journal article" date="2019" name="Int. J. Syst. Evol. Microbiol.">
        <title>The Global Catalogue of Microorganisms (GCM) 10K type strain sequencing project: providing services to taxonomists for standard genome sequencing and annotation.</title>
        <authorList>
            <consortium name="The Broad Institute Genomics Platform"/>
            <consortium name="The Broad Institute Genome Sequencing Center for Infectious Disease"/>
            <person name="Wu L."/>
            <person name="Ma J."/>
        </authorList>
    </citation>
    <scope>NUCLEOTIDE SEQUENCE [LARGE SCALE GENOMIC DNA]</scope>
    <source>
        <strain evidence="7">CGMCC 1.10130</strain>
    </source>
</reference>
<dbReference type="GO" id="GO:0046556">
    <property type="term" value="F:alpha-L-arabinofuranosidase activity"/>
    <property type="evidence" value="ECO:0007669"/>
    <property type="project" value="TreeGrafter"/>
</dbReference>
<dbReference type="RefSeq" id="WP_087505008.1">
    <property type="nucleotide sequence ID" value="NZ_BMDX01000004.1"/>
</dbReference>
<evidence type="ECO:0000256" key="1">
    <source>
        <dbReference type="ARBA" id="ARBA00005336"/>
    </source>
</evidence>
<dbReference type="OrthoDB" id="9781691at2"/>
<evidence type="ECO:0000313" key="6">
    <source>
        <dbReference type="EMBL" id="GGA71602.1"/>
    </source>
</evidence>
<dbReference type="GO" id="GO:0031222">
    <property type="term" value="P:arabinan catabolic process"/>
    <property type="evidence" value="ECO:0007669"/>
    <property type="project" value="TreeGrafter"/>
</dbReference>
<proteinExistence type="inferred from homology"/>
<comment type="similarity">
    <text evidence="1">Belongs to the glycosyl hydrolase 3 family.</text>
</comment>
<dbReference type="PANTHER" id="PTHR42721">
    <property type="entry name" value="SUGAR HYDROLASE-RELATED"/>
    <property type="match status" value="1"/>
</dbReference>
<dbReference type="Pfam" id="PF01915">
    <property type="entry name" value="Glyco_hydro_3_C"/>
    <property type="match status" value="1"/>
</dbReference>
<dbReference type="InterPro" id="IPR026891">
    <property type="entry name" value="Fn3-like"/>
</dbReference>
<evidence type="ECO:0000259" key="5">
    <source>
        <dbReference type="SMART" id="SM01217"/>
    </source>
</evidence>
<dbReference type="PANTHER" id="PTHR42721:SF3">
    <property type="entry name" value="BETA-D-XYLOSIDASE 5-RELATED"/>
    <property type="match status" value="1"/>
</dbReference>
<evidence type="ECO:0000256" key="3">
    <source>
        <dbReference type="ARBA" id="ARBA00022801"/>
    </source>
</evidence>
<dbReference type="PRINTS" id="PR00133">
    <property type="entry name" value="GLHYDRLASE3"/>
</dbReference>
<dbReference type="InterPro" id="IPR036962">
    <property type="entry name" value="Glyco_hydro_3_N_sf"/>
</dbReference>
<dbReference type="Pfam" id="PF14310">
    <property type="entry name" value="Fn3-like"/>
    <property type="match status" value="1"/>
</dbReference>
<feature type="signal peptide" evidence="4">
    <location>
        <begin position="1"/>
        <end position="37"/>
    </location>
</feature>